<keyword evidence="1" id="KW-0472">Membrane</keyword>
<evidence type="ECO:0000313" key="4">
    <source>
        <dbReference type="Proteomes" id="UP000521017"/>
    </source>
</evidence>
<organism evidence="3 4">
    <name type="scientific">Pedobacter cryoconitis</name>
    <dbReference type="NCBI Taxonomy" id="188932"/>
    <lineage>
        <taxon>Bacteria</taxon>
        <taxon>Pseudomonadati</taxon>
        <taxon>Bacteroidota</taxon>
        <taxon>Sphingobacteriia</taxon>
        <taxon>Sphingobacteriales</taxon>
        <taxon>Sphingobacteriaceae</taxon>
        <taxon>Pedobacter</taxon>
    </lineage>
</organism>
<dbReference type="PIRSF" id="PIRSF026631">
    <property type="entry name" value="UCP026631"/>
    <property type="match status" value="1"/>
</dbReference>
<keyword evidence="1" id="KW-1133">Transmembrane helix</keyword>
<sequence length="502" mass="57374">MENDFSKPQRQSAAGIIIMGSHTAFKIVKVFIILFAISLVKMKTNSLIFLTSGLAIVIFISFLIAYLWYLKFTFFLNKDKQEFIVNKGIFNRDQVIIQLDKIQQVNINQTILQKIIGVYGLKIDTAGSNGAEANILAIDESSAYNLKEHLLNKSTDFALDIKENDEANITTENRSIVQISTWTLFKVGLTSNYGRSLGLLILFLSSLIHEGQQIIKAFQIDGIHYVSLMSGMSTIFSVTILVVTLLLLSLIFNLVRVFYKYFELKITQHKHSLLISYGLFAKKNTLVNPEKVQITKHTQNFFQKKIGLLNMSLRQAHFGKSKDEHEMQGNTLEIVGCNANERDELLKMILGKIPAKGKIFIPNWRFLNLPIFFNLVIPVVVFLIVGFNVAEIKPYLPLAGIYFLTGVLMIYISYKRHRITVNEEFIIKKSGIWDISHEIIMPNKIQAITTFQYPWHKGVDVGHLCLHTAAGKIRFKYGNYTEIKHLVNYWIYQVESGNKGWM</sequence>
<feature type="transmembrane region" description="Helical" evidence="1">
    <location>
        <begin position="12"/>
        <end position="40"/>
    </location>
</feature>
<dbReference type="InterPro" id="IPR005182">
    <property type="entry name" value="YdbS-like_PH"/>
</dbReference>
<feature type="transmembrane region" description="Helical" evidence="1">
    <location>
        <begin position="366"/>
        <end position="389"/>
    </location>
</feature>
<feature type="transmembrane region" description="Helical" evidence="1">
    <location>
        <begin position="196"/>
        <end position="215"/>
    </location>
</feature>
<reference evidence="3 4" key="1">
    <citation type="submission" date="2020-08" db="EMBL/GenBank/DDBJ databases">
        <title>Genomic Encyclopedia of Type Strains, Phase IV (KMG-V): Genome sequencing to study the core and pangenomes of soil and plant-associated prokaryotes.</title>
        <authorList>
            <person name="Whitman W."/>
        </authorList>
    </citation>
    <scope>NUCLEOTIDE SEQUENCE [LARGE SCALE GENOMIC DNA]</scope>
    <source>
        <strain evidence="3 4">M2T3</strain>
    </source>
</reference>
<proteinExistence type="predicted"/>
<gene>
    <name evidence="3" type="ORF">HDF25_000763</name>
</gene>
<evidence type="ECO:0000259" key="2">
    <source>
        <dbReference type="Pfam" id="PF03703"/>
    </source>
</evidence>
<keyword evidence="1" id="KW-0812">Transmembrane</keyword>
<evidence type="ECO:0000313" key="3">
    <source>
        <dbReference type="EMBL" id="MBB6498626.1"/>
    </source>
</evidence>
<dbReference type="InterPro" id="IPR014529">
    <property type="entry name" value="UCP026631"/>
</dbReference>
<dbReference type="Pfam" id="PF03703">
    <property type="entry name" value="bPH_2"/>
    <property type="match status" value="2"/>
</dbReference>
<feature type="transmembrane region" description="Helical" evidence="1">
    <location>
        <begin position="235"/>
        <end position="255"/>
    </location>
</feature>
<dbReference type="EMBL" id="JACHCC010000002">
    <property type="protein sequence ID" value="MBB6498626.1"/>
    <property type="molecule type" value="Genomic_DNA"/>
</dbReference>
<feature type="transmembrane region" description="Helical" evidence="1">
    <location>
        <begin position="46"/>
        <end position="70"/>
    </location>
</feature>
<feature type="domain" description="YdbS-like PH" evidence="2">
    <location>
        <begin position="414"/>
        <end position="478"/>
    </location>
</feature>
<accession>A0A7X0J2W3</accession>
<evidence type="ECO:0000256" key="1">
    <source>
        <dbReference type="SAM" id="Phobius"/>
    </source>
</evidence>
<name>A0A7X0J2W3_9SPHI</name>
<protein>
    <submittedName>
        <fullName evidence="3">Putative membrane protein</fullName>
    </submittedName>
</protein>
<feature type="domain" description="YdbS-like PH" evidence="2">
    <location>
        <begin position="79"/>
        <end position="149"/>
    </location>
</feature>
<dbReference type="PANTHER" id="PTHR34473:SF2">
    <property type="entry name" value="UPF0699 TRANSMEMBRANE PROTEIN YDBT"/>
    <property type="match status" value="1"/>
</dbReference>
<comment type="caution">
    <text evidence="3">The sequence shown here is derived from an EMBL/GenBank/DDBJ whole genome shotgun (WGS) entry which is preliminary data.</text>
</comment>
<dbReference type="Proteomes" id="UP000521017">
    <property type="component" value="Unassembled WGS sequence"/>
</dbReference>
<dbReference type="PANTHER" id="PTHR34473">
    <property type="entry name" value="UPF0699 TRANSMEMBRANE PROTEIN YDBS"/>
    <property type="match status" value="1"/>
</dbReference>
<dbReference type="RefSeq" id="WP_184622922.1">
    <property type="nucleotide sequence ID" value="NZ_JACHCC010000002.1"/>
</dbReference>
<dbReference type="AlphaFoldDB" id="A0A7X0J2W3"/>
<feature type="transmembrane region" description="Helical" evidence="1">
    <location>
        <begin position="395"/>
        <end position="414"/>
    </location>
</feature>